<protein>
    <recommendedName>
        <fullName evidence="3">CoA transferase</fullName>
    </recommendedName>
</protein>
<sequence length="380" mass="40679">HVLAGPYCSYQLGLLGADVIKVEPLSGDLVRPWRGTREQVMSGMGTGFMAQNAGKRSLSVDISQPEGSDLVLELAAGADVFLENYRPGSLARHGLGYDDVAAVNDTVVYASISAFGQTGPHGHRPGFDDVIQGTSGFMATNKRDRGPVRTGGPVLDYATGMHATSAILAALMLRNQTGERQRVDVAMQDVTMLLVNYDTAAASQHGGVSELNEDIEAPMLGRFATADGYVMLAGYLPRHWQAIAAAIGLDELTDVEFEDLFARSDEIQALVEARLLERTTDEWDRIFSEAGAVGGGVRELAETFASGQPDARGITEPLHTPVGEIHVTTNGYRINDQAWGPRSSVPMLGEHSRDLLGELGHDDAAIDALITDGVIRQHDA</sequence>
<proteinExistence type="predicted"/>
<reference evidence="2" key="1">
    <citation type="submission" date="2018-05" db="EMBL/GenBank/DDBJ databases">
        <authorList>
            <person name="Lanie J.A."/>
            <person name="Ng W.-L."/>
            <person name="Kazmierczak K.M."/>
            <person name="Andrzejewski T.M."/>
            <person name="Davidsen T.M."/>
            <person name="Wayne K.J."/>
            <person name="Tettelin H."/>
            <person name="Glass J.I."/>
            <person name="Rusch D."/>
            <person name="Podicherti R."/>
            <person name="Tsui H.-C.T."/>
            <person name="Winkler M.E."/>
        </authorList>
    </citation>
    <scope>NUCLEOTIDE SEQUENCE</scope>
</reference>
<name>A0A382BA20_9ZZZZ</name>
<feature type="non-terminal residue" evidence="2">
    <location>
        <position position="1"/>
    </location>
</feature>
<gene>
    <name evidence="2" type="ORF">METZ01_LOCUS163472</name>
</gene>
<evidence type="ECO:0008006" key="3">
    <source>
        <dbReference type="Google" id="ProtNLM"/>
    </source>
</evidence>
<dbReference type="EMBL" id="UINC01028863">
    <property type="protein sequence ID" value="SVB10618.1"/>
    <property type="molecule type" value="Genomic_DNA"/>
</dbReference>
<organism evidence="2">
    <name type="scientific">marine metagenome</name>
    <dbReference type="NCBI Taxonomy" id="408172"/>
    <lineage>
        <taxon>unclassified sequences</taxon>
        <taxon>metagenomes</taxon>
        <taxon>ecological metagenomes</taxon>
    </lineage>
</organism>
<dbReference type="SUPFAM" id="SSF89796">
    <property type="entry name" value="CoA-transferase family III (CaiB/BaiF)"/>
    <property type="match status" value="1"/>
</dbReference>
<keyword evidence="1" id="KW-0808">Transferase</keyword>
<dbReference type="InterPro" id="IPR044855">
    <property type="entry name" value="CoA-Trfase_III_dom3_sf"/>
</dbReference>
<evidence type="ECO:0000313" key="2">
    <source>
        <dbReference type="EMBL" id="SVB10618.1"/>
    </source>
</evidence>
<dbReference type="Pfam" id="PF02515">
    <property type="entry name" value="CoA_transf_3"/>
    <property type="match status" value="1"/>
</dbReference>
<dbReference type="InterPro" id="IPR050483">
    <property type="entry name" value="CoA-transferase_III_domain"/>
</dbReference>
<dbReference type="AlphaFoldDB" id="A0A382BA20"/>
<evidence type="ECO:0000256" key="1">
    <source>
        <dbReference type="ARBA" id="ARBA00022679"/>
    </source>
</evidence>
<dbReference type="GO" id="GO:0008410">
    <property type="term" value="F:CoA-transferase activity"/>
    <property type="evidence" value="ECO:0007669"/>
    <property type="project" value="TreeGrafter"/>
</dbReference>
<accession>A0A382BA20</accession>
<dbReference type="InterPro" id="IPR003673">
    <property type="entry name" value="CoA-Trfase_fam_III"/>
</dbReference>
<dbReference type="InterPro" id="IPR023606">
    <property type="entry name" value="CoA-Trfase_III_dom_1_sf"/>
</dbReference>
<dbReference type="PANTHER" id="PTHR48207:SF4">
    <property type="entry name" value="BLL6097 PROTEIN"/>
    <property type="match status" value="1"/>
</dbReference>
<dbReference type="Gene3D" id="3.30.1540.10">
    <property type="entry name" value="formyl-coa transferase, domain 3"/>
    <property type="match status" value="1"/>
</dbReference>
<dbReference type="PANTHER" id="PTHR48207">
    <property type="entry name" value="SUCCINATE--HYDROXYMETHYLGLUTARATE COA-TRANSFERASE"/>
    <property type="match status" value="1"/>
</dbReference>
<dbReference type="Gene3D" id="3.40.50.10540">
    <property type="entry name" value="Crotonobetainyl-coa:carnitine coa-transferase, domain 1"/>
    <property type="match status" value="1"/>
</dbReference>